<dbReference type="GO" id="GO:0006508">
    <property type="term" value="P:proteolysis"/>
    <property type="evidence" value="ECO:0007669"/>
    <property type="project" value="UniProtKB-KW"/>
</dbReference>
<dbReference type="PANTHER" id="PTHR30471:SF3">
    <property type="entry name" value="UPF0758 PROTEIN YEES-RELATED"/>
    <property type="match status" value="1"/>
</dbReference>
<dbReference type="PROSITE" id="PS50249">
    <property type="entry name" value="MPN"/>
    <property type="match status" value="1"/>
</dbReference>
<dbReference type="InterPro" id="IPR025657">
    <property type="entry name" value="RadC_JAB"/>
</dbReference>
<dbReference type="Proteomes" id="UP000678679">
    <property type="component" value="Chromosome 2"/>
</dbReference>
<keyword evidence="2" id="KW-0479">Metal-binding</keyword>
<protein>
    <submittedName>
        <fullName evidence="7">JAB domain-containing protein</fullName>
    </submittedName>
</protein>
<keyword evidence="4" id="KW-0862">Zinc</keyword>
<dbReference type="CDD" id="cd08071">
    <property type="entry name" value="MPN_DUF2466"/>
    <property type="match status" value="1"/>
</dbReference>
<dbReference type="GO" id="GO:0008237">
    <property type="term" value="F:metallopeptidase activity"/>
    <property type="evidence" value="ECO:0007669"/>
    <property type="project" value="UniProtKB-KW"/>
</dbReference>
<evidence type="ECO:0000256" key="5">
    <source>
        <dbReference type="ARBA" id="ARBA00023049"/>
    </source>
</evidence>
<name>A0AAX1NAS4_9BACT</name>
<dbReference type="Gene3D" id="3.40.140.10">
    <property type="entry name" value="Cytidine Deaminase, domain 2"/>
    <property type="match status" value="1"/>
</dbReference>
<dbReference type="InterPro" id="IPR001405">
    <property type="entry name" value="UPF0758"/>
</dbReference>
<dbReference type="PANTHER" id="PTHR30471">
    <property type="entry name" value="DNA REPAIR PROTEIN RADC"/>
    <property type="match status" value="1"/>
</dbReference>
<proteinExistence type="predicted"/>
<accession>A0AAX1NAS4</accession>
<feature type="domain" description="MPN" evidence="6">
    <location>
        <begin position="24"/>
        <end position="151"/>
    </location>
</feature>
<keyword evidence="5" id="KW-0482">Metalloprotease</keyword>
<organism evidence="7 8">
    <name type="scientific">Flammeovirga yaeyamensis</name>
    <dbReference type="NCBI Taxonomy" id="367791"/>
    <lineage>
        <taxon>Bacteria</taxon>
        <taxon>Pseudomonadati</taxon>
        <taxon>Bacteroidota</taxon>
        <taxon>Cytophagia</taxon>
        <taxon>Cytophagales</taxon>
        <taxon>Flammeovirgaceae</taxon>
        <taxon>Flammeovirga</taxon>
    </lineage>
</organism>
<evidence type="ECO:0000313" key="8">
    <source>
        <dbReference type="Proteomes" id="UP000678679"/>
    </source>
</evidence>
<evidence type="ECO:0000259" key="6">
    <source>
        <dbReference type="PROSITE" id="PS50249"/>
    </source>
</evidence>
<dbReference type="EMBL" id="CP076133">
    <property type="protein sequence ID" value="QWG04579.1"/>
    <property type="molecule type" value="Genomic_DNA"/>
</dbReference>
<evidence type="ECO:0000256" key="4">
    <source>
        <dbReference type="ARBA" id="ARBA00022833"/>
    </source>
</evidence>
<reference evidence="7 8" key="1">
    <citation type="submission" date="2021-05" db="EMBL/GenBank/DDBJ databases">
        <title>Comparative genomic studies on the polysaccharide-degrading batcterial strains of the Flammeovirga genus.</title>
        <authorList>
            <person name="Zewei F."/>
            <person name="Zheng Z."/>
            <person name="Yu L."/>
            <person name="Ruyue G."/>
            <person name="Yanhong M."/>
            <person name="Yuanyuan C."/>
            <person name="Jingyan G."/>
            <person name="Wenjun H."/>
        </authorList>
    </citation>
    <scope>NUCLEOTIDE SEQUENCE [LARGE SCALE GENOMIC DNA]</scope>
    <source>
        <strain evidence="7 8">NBRC:100898</strain>
    </source>
</reference>
<evidence type="ECO:0000256" key="2">
    <source>
        <dbReference type="ARBA" id="ARBA00022723"/>
    </source>
</evidence>
<evidence type="ECO:0000256" key="1">
    <source>
        <dbReference type="ARBA" id="ARBA00022670"/>
    </source>
</evidence>
<dbReference type="KEGG" id="fya:KMW28_27155"/>
<evidence type="ECO:0000313" key="7">
    <source>
        <dbReference type="EMBL" id="QWG04579.1"/>
    </source>
</evidence>
<dbReference type="AlphaFoldDB" id="A0AAX1NAS4"/>
<gene>
    <name evidence="7" type="ORF">KMW28_27155</name>
</gene>
<evidence type="ECO:0000256" key="3">
    <source>
        <dbReference type="ARBA" id="ARBA00022801"/>
    </source>
</evidence>
<sequence>MEDFQLQELQYKYKVNKSIPELGRITCSADIARIVRRFYDDSIAYQESLKLVLLSRSNKIIGIKTVSVGGMTGTVADPKIIFGMALKGLACSVLIVHNHPSGNVKPSQADIALTKKVKEGGQLLELPLLDHVILSGTDHTKYFSFADEGIL</sequence>
<keyword evidence="3" id="KW-0378">Hydrolase</keyword>
<keyword evidence="1" id="KW-0645">Protease</keyword>
<dbReference type="InterPro" id="IPR037518">
    <property type="entry name" value="MPN"/>
</dbReference>
<dbReference type="Pfam" id="PF04002">
    <property type="entry name" value="RadC"/>
    <property type="match status" value="1"/>
</dbReference>
<dbReference type="InterPro" id="IPR020891">
    <property type="entry name" value="UPF0758_CS"/>
</dbReference>
<dbReference type="GO" id="GO:0046872">
    <property type="term" value="F:metal ion binding"/>
    <property type="evidence" value="ECO:0007669"/>
    <property type="project" value="UniProtKB-KW"/>
</dbReference>
<keyword evidence="8" id="KW-1185">Reference proteome</keyword>
<dbReference type="PROSITE" id="PS01302">
    <property type="entry name" value="UPF0758"/>
    <property type="match status" value="1"/>
</dbReference>
<dbReference type="RefSeq" id="WP_169665471.1">
    <property type="nucleotide sequence ID" value="NZ_CP076133.1"/>
</dbReference>